<gene>
    <name evidence="1" type="ORF">HZF05_16445</name>
</gene>
<comment type="caution">
    <text evidence="1">The sequence shown here is derived from an EMBL/GenBank/DDBJ whole genome shotgun (WGS) entry which is preliminary data.</text>
</comment>
<evidence type="ECO:0000313" key="1">
    <source>
        <dbReference type="EMBL" id="MBA2935674.1"/>
    </source>
</evidence>
<accession>A0A838L907</accession>
<keyword evidence="2" id="KW-1185">Reference proteome</keyword>
<protein>
    <submittedName>
        <fullName evidence="1">Uncharacterized protein</fullName>
    </submittedName>
</protein>
<proteinExistence type="predicted"/>
<dbReference type="Proteomes" id="UP000570166">
    <property type="component" value="Unassembled WGS sequence"/>
</dbReference>
<organism evidence="1 2">
    <name type="scientific">Sphingomonas chungangi</name>
    <dbReference type="NCBI Taxonomy" id="2683589"/>
    <lineage>
        <taxon>Bacteria</taxon>
        <taxon>Pseudomonadati</taxon>
        <taxon>Pseudomonadota</taxon>
        <taxon>Alphaproteobacteria</taxon>
        <taxon>Sphingomonadales</taxon>
        <taxon>Sphingomonadaceae</taxon>
        <taxon>Sphingomonas</taxon>
    </lineage>
</organism>
<name>A0A838L907_9SPHN</name>
<sequence length="96" mass="11013">MPTRAMGQALGKLSHNLRNPRWYAQQIGETAMSIWVLNPLGKKVVSYLRGHWLHENQNHAVADVYQCDDGHLYANIGGKLYRYDNSSDNWYHAQAT</sequence>
<dbReference type="EMBL" id="JACEIB010000026">
    <property type="protein sequence ID" value="MBA2935674.1"/>
    <property type="molecule type" value="Genomic_DNA"/>
</dbReference>
<reference evidence="1 2" key="1">
    <citation type="submission" date="2020-07" db="EMBL/GenBank/DDBJ databases">
        <authorList>
            <person name="Sun Q."/>
        </authorList>
    </citation>
    <scope>NUCLEOTIDE SEQUENCE [LARGE SCALE GENOMIC DNA]</scope>
    <source>
        <strain evidence="1 2">CGMCC 1.13654</strain>
    </source>
</reference>
<dbReference type="RefSeq" id="WP_160362886.1">
    <property type="nucleotide sequence ID" value="NZ_JACEIB010000026.1"/>
</dbReference>
<dbReference type="AlphaFoldDB" id="A0A838L907"/>
<evidence type="ECO:0000313" key="2">
    <source>
        <dbReference type="Proteomes" id="UP000570166"/>
    </source>
</evidence>